<accession>F8NY57</accession>
<dbReference type="InterPro" id="IPR011993">
    <property type="entry name" value="PH-like_dom_sf"/>
</dbReference>
<dbReference type="KEGG" id="sla:SERLADRAFT_449565"/>
<evidence type="ECO:0000256" key="3">
    <source>
        <dbReference type="SAM" id="MobiDB-lite"/>
    </source>
</evidence>
<dbReference type="Proteomes" id="UP000008064">
    <property type="component" value="Unassembled WGS sequence"/>
</dbReference>
<dbReference type="Gene3D" id="1.20.900.10">
    <property type="entry name" value="Dbl homology (DH) domain"/>
    <property type="match status" value="1"/>
</dbReference>
<evidence type="ECO:0000313" key="7">
    <source>
        <dbReference type="EMBL" id="EGO24819.1"/>
    </source>
</evidence>
<evidence type="ECO:0000259" key="6">
    <source>
        <dbReference type="PROSITE" id="PS50219"/>
    </source>
</evidence>
<dbReference type="PANTHER" id="PTHR46572:SF1">
    <property type="entry name" value="RHO1 GUANINE NUCLEOTIDE EXCHANGE FACTOR TUS1"/>
    <property type="match status" value="1"/>
</dbReference>
<evidence type="ECO:0000256" key="2">
    <source>
        <dbReference type="ARBA" id="ARBA00022658"/>
    </source>
</evidence>
<dbReference type="InterPro" id="IPR041675">
    <property type="entry name" value="PH_5"/>
</dbReference>
<name>F8NY57_SERL9</name>
<dbReference type="Pfam" id="PF00780">
    <property type="entry name" value="CNH"/>
    <property type="match status" value="1"/>
</dbReference>
<dbReference type="SMART" id="SM00325">
    <property type="entry name" value="RhoGEF"/>
    <property type="match status" value="1"/>
</dbReference>
<feature type="region of interest" description="Disordered" evidence="3">
    <location>
        <begin position="1"/>
        <end position="63"/>
    </location>
</feature>
<dbReference type="PANTHER" id="PTHR46572">
    <property type="entry name" value="RHO1 GDP-GTP EXCHANGE PROTEIN 1-RELATED"/>
    <property type="match status" value="1"/>
</dbReference>
<organism>
    <name type="scientific">Serpula lacrymans var. lacrymans (strain S7.9)</name>
    <name type="common">Dry rot fungus</name>
    <dbReference type="NCBI Taxonomy" id="578457"/>
    <lineage>
        <taxon>Eukaryota</taxon>
        <taxon>Fungi</taxon>
        <taxon>Dikarya</taxon>
        <taxon>Basidiomycota</taxon>
        <taxon>Agaricomycotina</taxon>
        <taxon>Agaricomycetes</taxon>
        <taxon>Agaricomycetidae</taxon>
        <taxon>Boletales</taxon>
        <taxon>Coniophorineae</taxon>
        <taxon>Serpulaceae</taxon>
        <taxon>Serpula</taxon>
    </lineage>
</organism>
<dbReference type="Pfam" id="PF00621">
    <property type="entry name" value="RhoGEF"/>
    <property type="match status" value="1"/>
</dbReference>
<dbReference type="AlphaFoldDB" id="F8NY57"/>
<evidence type="ECO:0000259" key="4">
    <source>
        <dbReference type="PROSITE" id="PS50003"/>
    </source>
</evidence>
<dbReference type="RefSeq" id="XP_007318838.1">
    <property type="nucleotide sequence ID" value="XM_007318776.1"/>
</dbReference>
<dbReference type="CDD" id="cd00160">
    <property type="entry name" value="RhoGEF"/>
    <property type="match status" value="1"/>
</dbReference>
<dbReference type="InterPro" id="IPR001849">
    <property type="entry name" value="PH_domain"/>
</dbReference>
<dbReference type="EMBL" id="GL945434">
    <property type="protein sequence ID" value="EGO24819.1"/>
    <property type="molecule type" value="Genomic_DNA"/>
</dbReference>
<dbReference type="HOGENOM" id="CLU_005275_0_0_1"/>
<evidence type="ECO:0008006" key="8">
    <source>
        <dbReference type="Google" id="ProtNLM"/>
    </source>
</evidence>
<dbReference type="InterPro" id="IPR000219">
    <property type="entry name" value="DH_dom"/>
</dbReference>
<dbReference type="SUPFAM" id="SSF50729">
    <property type="entry name" value="PH domain-like"/>
    <property type="match status" value="1"/>
</dbReference>
<keyword evidence="2" id="KW-0344">Guanine-nucleotide releasing factor</keyword>
<keyword evidence="1" id="KW-0597">Phosphoprotein</keyword>
<gene>
    <name evidence="7" type="ORF">SERLADRAFT_449565</name>
</gene>
<dbReference type="Pfam" id="PF15405">
    <property type="entry name" value="PH_5"/>
    <property type="match status" value="1"/>
</dbReference>
<dbReference type="GO" id="GO:0005085">
    <property type="term" value="F:guanyl-nucleotide exchange factor activity"/>
    <property type="evidence" value="ECO:0007669"/>
    <property type="project" value="UniProtKB-KW"/>
</dbReference>
<dbReference type="OrthoDB" id="2272012at2759"/>
<feature type="domain" description="DH" evidence="5">
    <location>
        <begin position="96"/>
        <end position="287"/>
    </location>
</feature>
<evidence type="ECO:0000259" key="5">
    <source>
        <dbReference type="PROSITE" id="PS50010"/>
    </source>
</evidence>
<dbReference type="GeneID" id="18816564"/>
<reference evidence="7" key="1">
    <citation type="submission" date="2011-04" db="EMBL/GenBank/DDBJ databases">
        <title>Evolution of plant cell wall degrading machinery underlies the functional diversity of forest fungi.</title>
        <authorList>
            <consortium name="US DOE Joint Genome Institute (JGI-PGF)"/>
            <person name="Eastwood D.C."/>
            <person name="Floudas D."/>
            <person name="Binder M."/>
            <person name="Majcherczyk A."/>
            <person name="Schneider P."/>
            <person name="Aerts A."/>
            <person name="Asiegbu F.O."/>
            <person name="Baker S.E."/>
            <person name="Barry K."/>
            <person name="Bendiksby M."/>
            <person name="Blumentritt M."/>
            <person name="Coutinho P.M."/>
            <person name="Cullen D."/>
            <person name="Cullen D."/>
            <person name="Gathman A."/>
            <person name="Goodell B."/>
            <person name="Henrissat B."/>
            <person name="Ihrmark K."/>
            <person name="Kauserud H."/>
            <person name="Kohler A."/>
            <person name="LaButti K."/>
            <person name="Lapidus A."/>
            <person name="Lavin J.L."/>
            <person name="Lee Y.-H."/>
            <person name="Lindquist E."/>
            <person name="Lilly W."/>
            <person name="Lucas S."/>
            <person name="Morin E."/>
            <person name="Murat C."/>
            <person name="Oguiza J.A."/>
            <person name="Park J."/>
            <person name="Pisabarro A.G."/>
            <person name="Riley R."/>
            <person name="Rosling A."/>
            <person name="Salamov A."/>
            <person name="Schmidt O."/>
            <person name="Schmutz J."/>
            <person name="Skrede I."/>
            <person name="Stenlid J."/>
            <person name="Wiebenga A."/>
            <person name="Xie X."/>
            <person name="Kues U."/>
            <person name="Hibbett D.S."/>
            <person name="Hoffmeister D."/>
            <person name="Hogberg N."/>
            <person name="Martin F."/>
            <person name="Grigoriev I.V."/>
            <person name="Watkinson S.C."/>
        </authorList>
    </citation>
    <scope>NUCLEOTIDE SEQUENCE</scope>
    <source>
        <strain evidence="7">S7.9</strain>
    </source>
</reference>
<evidence type="ECO:0000256" key="1">
    <source>
        <dbReference type="ARBA" id="ARBA00022553"/>
    </source>
</evidence>
<protein>
    <recommendedName>
        <fullName evidence="8">DH domain-containing protein</fullName>
    </recommendedName>
</protein>
<dbReference type="PROSITE" id="PS50010">
    <property type="entry name" value="DH_2"/>
    <property type="match status" value="1"/>
</dbReference>
<dbReference type="InterPro" id="IPR035899">
    <property type="entry name" value="DBL_dom_sf"/>
</dbReference>
<proteinExistence type="predicted"/>
<dbReference type="SMART" id="SM00233">
    <property type="entry name" value="PH"/>
    <property type="match status" value="1"/>
</dbReference>
<dbReference type="SMART" id="SM00036">
    <property type="entry name" value="CNH"/>
    <property type="match status" value="1"/>
</dbReference>
<dbReference type="InterPro" id="IPR052233">
    <property type="entry name" value="Rho-type_GEFs"/>
</dbReference>
<feature type="domain" description="CNH" evidence="6">
    <location>
        <begin position="487"/>
        <end position="798"/>
    </location>
</feature>
<sequence>MATMAFPEPEIHRAASQRKSLHPDHHVYPGHRSSKSDVGHSPPSIPPYSPTSPSSTLQSEEGLRHFQAGELAESDEEWYRLVPEEAREALGKHEVERQSVLFEVFKSERDYVSDMELVREVFTEPLQSASPPVIPQERLQGFVREVFWNLDQILSHHQRMLGSLFARQRDQHPLVQSVTDIILETSFQFRNEYESYIKHYPLAEEGHRAELKSNQKYQEFIQQCSHDPRIRKRDLITFLSRPVTRLPRLSLVLEHIHKLTDTEHPDFEDLPVIMSILSDFIKSTQPGIAAAENKVKFWNICESLVYMNGEIIDIDRYDESRSLVYSGPLARRSKSEMDWHGWNDLLVVLFDNYLLLLQEKKVGSMTKRYVVSRPLPLEFLRLGSFDAPLENRKERSEEGGLLDSFRAQSKPVYPFTVFHAASKGSRRYTLYAVSEAVRKKWRDAMVDAMGVHNARRDGNKWFAPQPLDDGFFRSIGGRTFLTGTKVTGAVTSAVSFVASGGRSFLAVGCATGIYVGPRGEGGYRKVLSLTSPSALIALQEYNKLVVHHDTYLVAYSLDLLVRVALKQTPPGSLDASLEKIAGHDGNVLFCKAGRLGTRTTIIYAVKTFLQVTVHIEEAINPGTLSAAPRRANDNGSLSFRPFGGPLYVPKDAYNVTPLTKMVAISTEKGIIIVNSTSPTKSGIVLVPDFSDAHNSKAMTDLKSRCEAAKPLGLVRSGASELLVIYDTMGCYITKHGVPCRSSGFVRWETSVTTFAQRGDHVLLFSSDFIEVRNISKGRLVQVIEGSDIRLLQHNSLSEDRTDDNLLVGMKGEKNDKEGISDKILELVETTEFNSLQAPSTANAVANVGGIWDEWDM</sequence>
<dbReference type="PROSITE" id="PS50219">
    <property type="entry name" value="CNH"/>
    <property type="match status" value="1"/>
</dbReference>
<dbReference type="SUPFAM" id="SSF48065">
    <property type="entry name" value="DBL homology domain (DH-domain)"/>
    <property type="match status" value="1"/>
</dbReference>
<dbReference type="PROSITE" id="PS50003">
    <property type="entry name" value="PH_DOMAIN"/>
    <property type="match status" value="1"/>
</dbReference>
<dbReference type="InterPro" id="IPR001180">
    <property type="entry name" value="CNH_dom"/>
</dbReference>
<dbReference type="Gene3D" id="2.30.29.30">
    <property type="entry name" value="Pleckstrin-homology domain (PH domain)/Phosphotyrosine-binding domain (PTB)"/>
    <property type="match status" value="1"/>
</dbReference>
<feature type="domain" description="PH" evidence="4">
    <location>
        <begin position="322"/>
        <end position="450"/>
    </location>
</feature>